<evidence type="ECO:0000256" key="2">
    <source>
        <dbReference type="ARBA" id="ARBA00022692"/>
    </source>
</evidence>
<dbReference type="SUPFAM" id="SSF144083">
    <property type="entry name" value="Magnesium transport protein CorA, transmembrane region"/>
    <property type="match status" value="1"/>
</dbReference>
<gene>
    <name evidence="7" type="ORF">VM1G_02404</name>
</gene>
<feature type="compositionally biased region" description="Gly residues" evidence="5">
    <location>
        <begin position="288"/>
        <end position="302"/>
    </location>
</feature>
<proteinExistence type="predicted"/>
<evidence type="ECO:0000256" key="1">
    <source>
        <dbReference type="ARBA" id="ARBA00004141"/>
    </source>
</evidence>
<keyword evidence="8" id="KW-1185">Reference proteome</keyword>
<evidence type="ECO:0000256" key="5">
    <source>
        <dbReference type="SAM" id="MobiDB-lite"/>
    </source>
</evidence>
<feature type="region of interest" description="Disordered" evidence="5">
    <location>
        <begin position="280"/>
        <end position="334"/>
    </location>
</feature>
<protein>
    <submittedName>
        <fullName evidence="7">Uncharacterized protein</fullName>
    </submittedName>
</protein>
<evidence type="ECO:0000256" key="4">
    <source>
        <dbReference type="ARBA" id="ARBA00023136"/>
    </source>
</evidence>
<accession>A0A194VPS5</accession>
<evidence type="ECO:0000256" key="6">
    <source>
        <dbReference type="SAM" id="Phobius"/>
    </source>
</evidence>
<keyword evidence="2 6" id="KW-0812">Transmembrane</keyword>
<dbReference type="GO" id="GO:0016020">
    <property type="term" value="C:membrane"/>
    <property type="evidence" value="ECO:0007669"/>
    <property type="project" value="UniProtKB-SubCell"/>
</dbReference>
<comment type="subcellular location">
    <subcellularLocation>
        <location evidence="1">Membrane</location>
        <topology evidence="1">Multi-pass membrane protein</topology>
    </subcellularLocation>
</comment>
<sequence length="658" mass="74301">MTGENPHRSDLFIFDTKALQSDVLVHDGPSHLKYQEYAVFAKDNDYASTIQSAEETDSDSCYKHIAQCIISDEGNGDELFHKAFQDDQALDINGDWGPRRKSPHLLQGRVRQVICHRRANLRSSEDLNLDRLHLTDEDYEMMDLHPATLQYIRRTTVESMFWDRHHAKLSIILSFPSDPRTPYDFLSMTHSIPDRTTTILVRESFDPSIHCVEDLKQYDQRMQTCRSHWAHPLVIPVMLLQVQFAWTEQAVSENHSEVIAVERDVSNMAGFDAFDSMSRRRRLNSSGSGVGGGGGGGGGGPLLGRTGTANGTTTTGGHGRTFSGSSQAGQPQVYKKSTELMKNAHDVLKRSIRLMDTLNWMERAIKILIEAGDALDDVRQDTGGPMPSSSAFPTPLSSRGRVGTGLLRARIVEDPLTGHWHEIRQYLEGLLQLCLSLETDRTILEMRCKALVDIIYSKMAQEDNNLNARMAVASSRDSSSMKALAVITAIFLPGEFISSLFGMSIFDWQPESNGDTVVSYRFWIYWCLTIPLTILILVLWRAWWVGQDRYFREHLSKDLSEERYWTDNRQPRELETSFLHDFLYMSVRRGEASAAAGPALFPTSTKGSTSDEEPHASQWFGKRRRKTGSGLTSPTPELRMRQIAFEEVEKGQRGNEIV</sequence>
<dbReference type="Gene3D" id="1.20.58.340">
    <property type="entry name" value="Magnesium transport protein CorA, transmembrane region"/>
    <property type="match status" value="1"/>
</dbReference>
<keyword evidence="4 6" id="KW-0472">Membrane</keyword>
<feature type="transmembrane region" description="Helical" evidence="6">
    <location>
        <begin position="523"/>
        <end position="544"/>
    </location>
</feature>
<evidence type="ECO:0000313" key="8">
    <source>
        <dbReference type="Proteomes" id="UP000078559"/>
    </source>
</evidence>
<feature type="region of interest" description="Disordered" evidence="5">
    <location>
        <begin position="598"/>
        <end position="637"/>
    </location>
</feature>
<feature type="compositionally biased region" description="Low complexity" evidence="5">
    <location>
        <begin position="303"/>
        <end position="313"/>
    </location>
</feature>
<dbReference type="InterPro" id="IPR045863">
    <property type="entry name" value="CorA_TM1_TM2"/>
</dbReference>
<reference evidence="7" key="1">
    <citation type="submission" date="2014-12" db="EMBL/GenBank/DDBJ databases">
        <title>Genome Sequence of Valsa Canker Pathogens Uncovers a Specific Adaption of Colonization on Woody Bark.</title>
        <authorList>
            <person name="Yin Z."/>
            <person name="Liu H."/>
            <person name="Gao X."/>
            <person name="Li Z."/>
            <person name="Song N."/>
            <person name="Ke X."/>
            <person name="Dai Q."/>
            <person name="Wu Y."/>
            <person name="Sun Y."/>
            <person name="Xu J.-R."/>
            <person name="Kang Z.K."/>
            <person name="Wang L."/>
            <person name="Huang L."/>
        </authorList>
    </citation>
    <scope>NUCLEOTIDE SEQUENCE [LARGE SCALE GENOMIC DNA]</scope>
    <source>
        <strain evidence="7">03-8</strain>
    </source>
</reference>
<organism evidence="7 8">
    <name type="scientific">Cytospora mali</name>
    <name type="common">Apple Valsa canker fungus</name>
    <name type="synonym">Valsa mali</name>
    <dbReference type="NCBI Taxonomy" id="578113"/>
    <lineage>
        <taxon>Eukaryota</taxon>
        <taxon>Fungi</taxon>
        <taxon>Dikarya</taxon>
        <taxon>Ascomycota</taxon>
        <taxon>Pezizomycotina</taxon>
        <taxon>Sordariomycetes</taxon>
        <taxon>Sordariomycetidae</taxon>
        <taxon>Diaporthales</taxon>
        <taxon>Cytosporaceae</taxon>
        <taxon>Cytospora</taxon>
    </lineage>
</organism>
<dbReference type="OrthoDB" id="1577640at2759"/>
<keyword evidence="3 6" id="KW-1133">Transmembrane helix</keyword>
<feature type="transmembrane region" description="Helical" evidence="6">
    <location>
        <begin position="483"/>
        <end position="503"/>
    </location>
</feature>
<evidence type="ECO:0000256" key="3">
    <source>
        <dbReference type="ARBA" id="ARBA00022989"/>
    </source>
</evidence>
<dbReference type="AlphaFoldDB" id="A0A194VPS5"/>
<name>A0A194VPS5_CYTMA</name>
<dbReference type="Proteomes" id="UP000078559">
    <property type="component" value="Chromosome 2"/>
</dbReference>
<dbReference type="EMBL" id="CM003099">
    <property type="protein sequence ID" value="KUI66196.1"/>
    <property type="molecule type" value="Genomic_DNA"/>
</dbReference>
<evidence type="ECO:0000313" key="7">
    <source>
        <dbReference type="EMBL" id="KUI66196.1"/>
    </source>
</evidence>